<dbReference type="HOGENOM" id="CLU_3385079_0_0_1"/>
<dbReference type="GeneID" id="20373539"/>
<dbReference type="EMBL" id="KE007233">
    <property type="protein sequence ID" value="EOR00777.1"/>
    <property type="molecule type" value="Genomic_DNA"/>
</dbReference>
<keyword evidence="2" id="KW-1185">Reference proteome</keyword>
<sequence>MASGFGYTGEHAALLIGRIFRSATLKLTPSRTV</sequence>
<accession>R9AF43</accession>
<reference evidence="2" key="1">
    <citation type="journal article" date="2013" name="BMC Genomics">
        <title>Genome and transcriptome sequencing of the halophilic fungus Wallemia ichthyophaga: haloadaptations present and absent.</title>
        <authorList>
            <person name="Zajc J."/>
            <person name="Liu Y."/>
            <person name="Dai W."/>
            <person name="Yang Z."/>
            <person name="Hu J."/>
            <person name="Gostincar C."/>
            <person name="Gunde-Cimerman N."/>
        </authorList>
    </citation>
    <scope>NUCLEOTIDE SEQUENCE [LARGE SCALE GENOMIC DNA]</scope>
    <source>
        <strain evidence="2">EXF-994 / CBS 113033</strain>
    </source>
</reference>
<gene>
    <name evidence="1" type="ORF">J056_000587</name>
</gene>
<dbReference type="RefSeq" id="XP_009268490.1">
    <property type="nucleotide sequence ID" value="XM_009270215.1"/>
</dbReference>
<dbReference type="KEGG" id="wic:J056_000587"/>
<evidence type="ECO:0000313" key="1">
    <source>
        <dbReference type="EMBL" id="EOR00777.1"/>
    </source>
</evidence>
<name>R9AF43_WALI9</name>
<proteinExistence type="predicted"/>
<protein>
    <submittedName>
        <fullName evidence="1">Uncharacterized protein</fullName>
    </submittedName>
</protein>
<dbReference type="Proteomes" id="UP000014064">
    <property type="component" value="Unassembled WGS sequence"/>
</dbReference>
<organism evidence="1 2">
    <name type="scientific">Wallemia ichthyophaga (strain EXF-994 / CBS 113033)</name>
    <dbReference type="NCBI Taxonomy" id="1299270"/>
    <lineage>
        <taxon>Eukaryota</taxon>
        <taxon>Fungi</taxon>
        <taxon>Dikarya</taxon>
        <taxon>Basidiomycota</taxon>
        <taxon>Wallemiomycotina</taxon>
        <taxon>Wallemiomycetes</taxon>
        <taxon>Wallemiales</taxon>
        <taxon>Wallemiaceae</taxon>
        <taxon>Wallemia</taxon>
    </lineage>
</organism>
<evidence type="ECO:0000313" key="2">
    <source>
        <dbReference type="Proteomes" id="UP000014064"/>
    </source>
</evidence>
<dbReference type="AlphaFoldDB" id="R9AF43"/>